<comment type="caution">
    <text evidence="1">The sequence shown here is derived from an EMBL/GenBank/DDBJ whole genome shotgun (WGS) entry which is preliminary data.</text>
</comment>
<evidence type="ECO:0000313" key="2">
    <source>
        <dbReference type="Proteomes" id="UP000828048"/>
    </source>
</evidence>
<protein>
    <submittedName>
        <fullName evidence="1">Uncharacterized protein</fullName>
    </submittedName>
</protein>
<accession>A0ACB7XJB6</accession>
<name>A0ACB7XJB6_9ERIC</name>
<evidence type="ECO:0000313" key="1">
    <source>
        <dbReference type="EMBL" id="KAH7840909.1"/>
    </source>
</evidence>
<organism evidence="1 2">
    <name type="scientific">Vaccinium darrowii</name>
    <dbReference type="NCBI Taxonomy" id="229202"/>
    <lineage>
        <taxon>Eukaryota</taxon>
        <taxon>Viridiplantae</taxon>
        <taxon>Streptophyta</taxon>
        <taxon>Embryophyta</taxon>
        <taxon>Tracheophyta</taxon>
        <taxon>Spermatophyta</taxon>
        <taxon>Magnoliopsida</taxon>
        <taxon>eudicotyledons</taxon>
        <taxon>Gunneridae</taxon>
        <taxon>Pentapetalae</taxon>
        <taxon>asterids</taxon>
        <taxon>Ericales</taxon>
        <taxon>Ericaceae</taxon>
        <taxon>Vaccinioideae</taxon>
        <taxon>Vaccinieae</taxon>
        <taxon>Vaccinium</taxon>
    </lineage>
</organism>
<reference evidence="1 2" key="1">
    <citation type="journal article" date="2021" name="Hortic Res">
        <title>High-quality reference genome and annotation aids understanding of berry development for evergreen blueberry (Vaccinium darrowii).</title>
        <authorList>
            <person name="Yu J."/>
            <person name="Hulse-Kemp A.M."/>
            <person name="Babiker E."/>
            <person name="Staton M."/>
        </authorList>
    </citation>
    <scope>NUCLEOTIDE SEQUENCE [LARGE SCALE GENOMIC DNA]</scope>
    <source>
        <strain evidence="2">cv. NJ 8807/NJ 8810</strain>
        <tissue evidence="1">Young leaf</tissue>
    </source>
</reference>
<dbReference type="EMBL" id="CM037160">
    <property type="protein sequence ID" value="KAH7840909.1"/>
    <property type="molecule type" value="Genomic_DNA"/>
</dbReference>
<keyword evidence="2" id="KW-1185">Reference proteome</keyword>
<sequence length="91" mass="10220">MVDTSKPLLRSFIHKHSTSEVRSPSENLWIKLKYKRLSDFCYQCGRLGHDKSSCKFPPACVEDDSGYGPDLKTATIRELRIASLSKGEGNS</sequence>
<gene>
    <name evidence="1" type="ORF">Vadar_023167</name>
</gene>
<proteinExistence type="predicted"/>
<dbReference type="Proteomes" id="UP000828048">
    <property type="component" value="Chromosome 10"/>
</dbReference>